<dbReference type="InterPro" id="IPR050678">
    <property type="entry name" value="DNA_Partitioning_ATPase"/>
</dbReference>
<dbReference type="PANTHER" id="PTHR13696:SF52">
    <property type="entry name" value="PARA FAMILY PROTEIN CT_582"/>
    <property type="match status" value="1"/>
</dbReference>
<evidence type="ECO:0000313" key="2">
    <source>
        <dbReference type="Proteomes" id="UP000188324"/>
    </source>
</evidence>
<sequence length="263" mass="27683">MILAYCNQKGGVGKSTTVYHHARAAILDGQRVLVIDADPQGNITSVLTEDMQEGDVGVADALSSRSSDTLADVLVPGIWEGLTVAPTVGDNLADVRNELVISSEPGRESRLRAQLAAIQTEYDLVLIDCGPAIDPLTISALTAADAVVIVSQSKLWSVNGLAKLMNTVSLVREHYNPRLTVAGLVLNAHEAHTLAGGHWADELTAAAEAAQLPILTPPVPKRQAIADATETARGLDEGDAQARELAAIYAAHIDQLKKGTAHV</sequence>
<proteinExistence type="predicted"/>
<dbReference type="Pfam" id="PF13614">
    <property type="entry name" value="AAA_31"/>
    <property type="match status" value="1"/>
</dbReference>
<dbReference type="InterPro" id="IPR027417">
    <property type="entry name" value="P-loop_NTPase"/>
</dbReference>
<reference evidence="1 2" key="1">
    <citation type="journal article" date="2016" name="Int. J. Syst. Evol. Microbiol.">
        <title>Tessaracoccus flavus sp. nov., isolated from the drainage system of a lindane-producing factory.</title>
        <authorList>
            <person name="Kumari R."/>
            <person name="Singh P."/>
            <person name="Schumann P."/>
            <person name="Lal R."/>
        </authorList>
    </citation>
    <scope>NUCLEOTIDE SEQUENCE [LARGE SCALE GENOMIC DNA]</scope>
    <source>
        <strain evidence="1 2">RP1T</strain>
    </source>
</reference>
<dbReference type="STRING" id="1610493.RPIT_14630"/>
<organism evidence="1 2">
    <name type="scientific">Tessaracoccus flavus</name>
    <dbReference type="NCBI Taxonomy" id="1610493"/>
    <lineage>
        <taxon>Bacteria</taxon>
        <taxon>Bacillati</taxon>
        <taxon>Actinomycetota</taxon>
        <taxon>Actinomycetes</taxon>
        <taxon>Propionibacteriales</taxon>
        <taxon>Propionibacteriaceae</taxon>
        <taxon>Tessaracoccus</taxon>
    </lineage>
</organism>
<dbReference type="InterPro" id="IPR025669">
    <property type="entry name" value="AAA_dom"/>
</dbReference>
<dbReference type="AlphaFoldDB" id="A0A1Q2CIL2"/>
<protein>
    <submittedName>
        <fullName evidence="1">Cobalamin biosynthesis protein CobQ</fullName>
    </submittedName>
</protein>
<dbReference type="KEGG" id="tfl:RPIT_14630"/>
<dbReference type="PIRSF" id="PIRSF009320">
    <property type="entry name" value="Nuc_binding_HP_1000"/>
    <property type="match status" value="1"/>
</dbReference>
<dbReference type="CDD" id="cd02042">
    <property type="entry name" value="ParAB_family"/>
    <property type="match status" value="1"/>
</dbReference>
<dbReference type="Gene3D" id="3.40.50.300">
    <property type="entry name" value="P-loop containing nucleotide triphosphate hydrolases"/>
    <property type="match status" value="1"/>
</dbReference>
<accession>A0A1Q2CIL2</accession>
<name>A0A1Q2CIL2_9ACTN</name>
<dbReference type="Proteomes" id="UP000188324">
    <property type="component" value="Chromosome"/>
</dbReference>
<dbReference type="PANTHER" id="PTHR13696">
    <property type="entry name" value="P-LOOP CONTAINING NUCLEOSIDE TRIPHOSPHATE HYDROLASE"/>
    <property type="match status" value="1"/>
</dbReference>
<dbReference type="SUPFAM" id="SSF52540">
    <property type="entry name" value="P-loop containing nucleoside triphosphate hydrolases"/>
    <property type="match status" value="1"/>
</dbReference>
<gene>
    <name evidence="1" type="ORF">RPIT_14630</name>
</gene>
<keyword evidence="2" id="KW-1185">Reference proteome</keyword>
<dbReference type="OrthoDB" id="4537985at2"/>
<dbReference type="RefSeq" id="WP_064846209.1">
    <property type="nucleotide sequence ID" value="NZ_CP019605.1"/>
</dbReference>
<dbReference type="EMBL" id="CP019605">
    <property type="protein sequence ID" value="AQP45890.1"/>
    <property type="molecule type" value="Genomic_DNA"/>
</dbReference>
<evidence type="ECO:0000313" key="1">
    <source>
        <dbReference type="EMBL" id="AQP45890.1"/>
    </source>
</evidence>